<dbReference type="Gene3D" id="1.50.10.10">
    <property type="match status" value="1"/>
</dbReference>
<dbReference type="InterPro" id="IPR008928">
    <property type="entry name" value="6-hairpin_glycosidase_sf"/>
</dbReference>
<sequence length="758" mass="84286">MATSSTGTKSLSELKNVLAASKSPYLLQHKDNPVAWQEFTPATIALAKQLDKPIFLSSGYSACHWCHVLAHESFEDSDVAEMMNKWFVNVKVDREERPDVDRVYMTYLQATSGGGGWPMSIFMTPDLEPFFAGTYFPKMRFKSLLARIAELWEDDREQCTEMGRGAIEQLKEMSGIPGTLDQIIATSPASGIYTQLLRQHDPRYGGFSQGGPRSSGPKFPSCSMTLEPLARLASYASSSFEGGAAIDREKAREVAVKMLRGIWKGGIHDWVGGGVARYSVDEKWIVPHFEKMLYDQAQLVTGALDFALISNPAEAEDESHRKVLEEDRALCFDLAADILEYTLRVLKHPRAGFWSAEDADSAPEEGAKKSEGAYYIWDKSELDDILGDEADLVNHFFGVKQSGNVDPKHDAHGEMTGKNILYQAHTYGDVGSRFNKSEVDVKIIVSRACDRIRERRDTREPPGMDDKILTAWNGLMISALAQGAMALPDSYAVKAMLLPDAEEAVELIKTKLWDPETRQLARSYREGKGPIGQTDDYAFLIRGLLDLYEATGKEDHALWAIELQERQDELFWDEQGGGYFASAPDEHVLIRMKDAQDAAEPSATSVSVHNLSRLSLLASNQYDAYEKRAEEIYLSVGEELKQFPRAFGYTACGLMDIERGYREVIVIGPPSDPTTQGFLSLARSIYAPYQIVIHIDPSNPPRKLAEKNDVLRSLIEGSDANQQKTTEASLRVCEGGVCGLPVTSIEEAKKILEIDAEK</sequence>
<feature type="domain" description="Spermatogenesis-associated protein 20-like TRX" evidence="1">
    <location>
        <begin position="16"/>
        <end position="170"/>
    </location>
</feature>
<dbReference type="PIRSF" id="PIRSF006402">
    <property type="entry name" value="UCP006402_thioredoxin"/>
    <property type="match status" value="1"/>
</dbReference>
<gene>
    <name evidence="2" type="ORF">I316_04111</name>
</gene>
<dbReference type="InterPro" id="IPR012341">
    <property type="entry name" value="6hp_glycosidase-like_sf"/>
</dbReference>
<dbReference type="CDD" id="cd02955">
    <property type="entry name" value="SSP411"/>
    <property type="match status" value="1"/>
</dbReference>
<keyword evidence="3" id="KW-1185">Reference proteome</keyword>
<evidence type="ECO:0000259" key="1">
    <source>
        <dbReference type="Pfam" id="PF03190"/>
    </source>
</evidence>
<proteinExistence type="predicted"/>
<organism evidence="2 3">
    <name type="scientific">Kwoniella heveanensis BCC8398</name>
    <dbReference type="NCBI Taxonomy" id="1296120"/>
    <lineage>
        <taxon>Eukaryota</taxon>
        <taxon>Fungi</taxon>
        <taxon>Dikarya</taxon>
        <taxon>Basidiomycota</taxon>
        <taxon>Agaricomycotina</taxon>
        <taxon>Tremellomycetes</taxon>
        <taxon>Tremellales</taxon>
        <taxon>Cryptococcaceae</taxon>
        <taxon>Kwoniella</taxon>
    </lineage>
</organism>
<reference evidence="3" key="2">
    <citation type="submission" date="2013-12" db="EMBL/GenBank/DDBJ databases">
        <title>Evolution of pathogenesis and genome organization in the Tremellales.</title>
        <authorList>
            <person name="Cuomo C."/>
            <person name="Litvintseva A."/>
            <person name="Heitman J."/>
            <person name="Chen Y."/>
            <person name="Sun S."/>
            <person name="Springer D."/>
            <person name="Dromer F."/>
            <person name="Young S."/>
            <person name="Zeng Q."/>
            <person name="Chapman S."/>
            <person name="Gujja S."/>
            <person name="Saif S."/>
            <person name="Birren B."/>
        </authorList>
    </citation>
    <scope>NUCLEOTIDE SEQUENCE [LARGE SCALE GENOMIC DNA]</scope>
    <source>
        <strain evidence="3">BCC8398</strain>
    </source>
</reference>
<evidence type="ECO:0000313" key="3">
    <source>
        <dbReference type="Proteomes" id="UP000092666"/>
    </source>
</evidence>
<dbReference type="Pfam" id="PF03190">
    <property type="entry name" value="Thioredox_DsbH"/>
    <property type="match status" value="1"/>
</dbReference>
<name>A0A1B9GSZ7_9TREE</name>
<dbReference type="InterPro" id="IPR004879">
    <property type="entry name" value="Ssp411-like_TRX"/>
</dbReference>
<protein>
    <submittedName>
        <fullName evidence="2">Cold-induced thioredoxin domain-containing protein</fullName>
    </submittedName>
</protein>
<dbReference type="SUPFAM" id="SSF52833">
    <property type="entry name" value="Thioredoxin-like"/>
    <property type="match status" value="1"/>
</dbReference>
<accession>A0A1B9GSZ7</accession>
<evidence type="ECO:0000313" key="2">
    <source>
        <dbReference type="EMBL" id="OCF34161.1"/>
    </source>
</evidence>
<dbReference type="GO" id="GO:0005975">
    <property type="term" value="P:carbohydrate metabolic process"/>
    <property type="evidence" value="ECO:0007669"/>
    <property type="project" value="InterPro"/>
</dbReference>
<dbReference type="GO" id="GO:0003824">
    <property type="term" value="F:catalytic activity"/>
    <property type="evidence" value="ECO:0007669"/>
    <property type="project" value="UniProtKB-ARBA"/>
</dbReference>
<dbReference type="EMBL" id="KI669501">
    <property type="protein sequence ID" value="OCF34161.1"/>
    <property type="molecule type" value="Genomic_DNA"/>
</dbReference>
<dbReference type="InterPro" id="IPR024705">
    <property type="entry name" value="Ssp411"/>
</dbReference>
<dbReference type="Proteomes" id="UP000092666">
    <property type="component" value="Unassembled WGS sequence"/>
</dbReference>
<dbReference type="STRING" id="1296120.A0A1B9GSZ7"/>
<reference evidence="2 3" key="1">
    <citation type="submission" date="2013-07" db="EMBL/GenBank/DDBJ databases">
        <title>The Genome Sequence of Cryptococcus heveanensis BCC8398.</title>
        <authorList>
            <consortium name="The Broad Institute Genome Sequencing Platform"/>
            <person name="Cuomo C."/>
            <person name="Litvintseva A."/>
            <person name="Chen Y."/>
            <person name="Heitman J."/>
            <person name="Sun S."/>
            <person name="Springer D."/>
            <person name="Dromer F."/>
            <person name="Young S.K."/>
            <person name="Zeng Q."/>
            <person name="Gargeya S."/>
            <person name="Fitzgerald M."/>
            <person name="Abouelleil A."/>
            <person name="Alvarado L."/>
            <person name="Berlin A.M."/>
            <person name="Chapman S.B."/>
            <person name="Dewar J."/>
            <person name="Goldberg J."/>
            <person name="Griggs A."/>
            <person name="Gujja S."/>
            <person name="Hansen M."/>
            <person name="Howarth C."/>
            <person name="Imamovic A."/>
            <person name="Larimer J."/>
            <person name="McCowan C."/>
            <person name="Murphy C."/>
            <person name="Pearson M."/>
            <person name="Priest M."/>
            <person name="Roberts A."/>
            <person name="Saif S."/>
            <person name="Shea T."/>
            <person name="Sykes S."/>
            <person name="Wortman J."/>
            <person name="Nusbaum C."/>
            <person name="Birren B."/>
        </authorList>
    </citation>
    <scope>NUCLEOTIDE SEQUENCE [LARGE SCALE GENOMIC DNA]</scope>
    <source>
        <strain evidence="2 3">BCC8398</strain>
    </source>
</reference>
<dbReference type="SUPFAM" id="SSF48208">
    <property type="entry name" value="Six-hairpin glycosidases"/>
    <property type="match status" value="1"/>
</dbReference>
<dbReference type="PANTHER" id="PTHR42899">
    <property type="entry name" value="SPERMATOGENESIS-ASSOCIATED PROTEIN 20"/>
    <property type="match status" value="1"/>
</dbReference>
<dbReference type="PANTHER" id="PTHR42899:SF1">
    <property type="entry name" value="SPERMATOGENESIS-ASSOCIATED PROTEIN 20"/>
    <property type="match status" value="1"/>
</dbReference>
<dbReference type="AlphaFoldDB" id="A0A1B9GSZ7"/>
<dbReference type="Gene3D" id="3.40.30.10">
    <property type="entry name" value="Glutaredoxin"/>
    <property type="match status" value="1"/>
</dbReference>
<dbReference type="OrthoDB" id="1923667at2759"/>
<dbReference type="InterPro" id="IPR036249">
    <property type="entry name" value="Thioredoxin-like_sf"/>
</dbReference>